<dbReference type="PANTHER" id="PTHR11236:SF48">
    <property type="entry name" value="ISOCHORISMATE SYNTHASE MENF"/>
    <property type="match status" value="1"/>
</dbReference>
<dbReference type="EC" id="4.1.3.27" evidence="5 15"/>
<evidence type="ECO:0000256" key="8">
    <source>
        <dbReference type="ARBA" id="ARBA00022723"/>
    </source>
</evidence>
<dbReference type="InterPro" id="IPR015890">
    <property type="entry name" value="Chorismate_C"/>
</dbReference>
<keyword evidence="9 15" id="KW-0822">Tryptophan biosynthesis</keyword>
<evidence type="ECO:0000313" key="19">
    <source>
        <dbReference type="Proteomes" id="UP000216207"/>
    </source>
</evidence>
<dbReference type="SUPFAM" id="SSF56322">
    <property type="entry name" value="ADC synthase"/>
    <property type="match status" value="1"/>
</dbReference>
<gene>
    <name evidence="15" type="primary">trpE</name>
    <name evidence="18" type="ORF">CHH72_02115</name>
</gene>
<evidence type="ECO:0000256" key="14">
    <source>
        <dbReference type="ARBA" id="ARBA00047683"/>
    </source>
</evidence>
<comment type="similarity">
    <text evidence="3 15">Belongs to the anthranilate synthase component I family.</text>
</comment>
<dbReference type="GO" id="GO:0046872">
    <property type="term" value="F:metal ion binding"/>
    <property type="evidence" value="ECO:0007669"/>
    <property type="project" value="UniProtKB-KW"/>
</dbReference>
<dbReference type="UniPathway" id="UPA00035">
    <property type="reaction ID" value="UER00040"/>
</dbReference>
<keyword evidence="7 15" id="KW-0028">Amino-acid biosynthesis</keyword>
<comment type="function">
    <text evidence="13 15">Part of a heterotetrameric complex that catalyzes the two-step biosynthesis of anthranilate, an intermediate in the biosynthesis of L-tryptophan. In the first step, the glutamine-binding beta subunit (TrpG) of anthranilate synthase (AS) provides the glutamine amidotransferase activity which generates ammonia as a substrate that, along with chorismate, is used in the second step, catalyzed by the large alpha subunit of AS (TrpE) to produce anthranilate. In the absence of TrpG, TrpE can synthesize anthranilate directly from chorismate and high concentrations of ammonia.</text>
</comment>
<dbReference type="Pfam" id="PF00425">
    <property type="entry name" value="Chorismate_bind"/>
    <property type="match status" value="1"/>
</dbReference>
<evidence type="ECO:0000259" key="17">
    <source>
        <dbReference type="Pfam" id="PF04715"/>
    </source>
</evidence>
<dbReference type="PANTHER" id="PTHR11236">
    <property type="entry name" value="AMINOBENZOATE/ANTHRANILATE SYNTHASE"/>
    <property type="match status" value="1"/>
</dbReference>
<dbReference type="NCBIfam" id="TIGR00564">
    <property type="entry name" value="trpE_most"/>
    <property type="match status" value="1"/>
</dbReference>
<keyword evidence="8 15" id="KW-0479">Metal-binding</keyword>
<evidence type="ECO:0000256" key="10">
    <source>
        <dbReference type="ARBA" id="ARBA00022842"/>
    </source>
</evidence>
<dbReference type="Gene3D" id="3.60.120.10">
    <property type="entry name" value="Anthranilate synthase"/>
    <property type="match status" value="1"/>
</dbReference>
<feature type="domain" description="Anthranilate synthase component I N-terminal" evidence="17">
    <location>
        <begin position="28"/>
        <end position="167"/>
    </location>
</feature>
<evidence type="ECO:0000256" key="12">
    <source>
        <dbReference type="ARBA" id="ARBA00023239"/>
    </source>
</evidence>
<comment type="pathway">
    <text evidence="2 15">Amino-acid biosynthesis; L-tryptophan biosynthesis; L-tryptophan from chorismate: step 1/5.</text>
</comment>
<comment type="caution">
    <text evidence="18">The sequence shown here is derived from an EMBL/GenBank/DDBJ whole genome shotgun (WGS) entry which is preliminary data.</text>
</comment>
<sequence>MKKTPFASFQQAYNRYGTCFYSETVFADGLTPIQMFQALQEEATYLLESNDVQSEWSNYSFIGLSPIYECVEENGSYKTIHLQTGNVVASAVNFEACYQKTVSHIDPQPSEMEIPFQGGAVGYVSYDAVEEIEPVIKRSDQRSCPYYHFIFCEQLLSFHEQTKQLTLIQLVKSGLQPAEQAFVEAQAKIRTLIGKLESAKAPVLPHMVTKKQLPIEVRSNYSKQGFINDVNRIKAYIQAGDIFQAVLSQRLEMTVSVGGLDLYRVLRYVNPSPYLYYIKIGKKEIIGSSPEKLVQVRGDHVEIHPIAGTRKRGQTAAEDEALARELLADDKERAEHHMLVDLARNDVGKVSVYGSVEVPSLLEIGKFSHVMHLVSKVTGKLKPQATPYDALKAAFPAGTLSGAPKIRAMQILNELEPTRRGIYGGAICYMDFNGNIDSCIAIRTIVLEGNCATIQAGAGIVADSDPEKEYEETLNKAKALIHAIEQTEALFAKAVRLS</sequence>
<dbReference type="EMBL" id="NPCC01000004">
    <property type="protein sequence ID" value="PAE90696.1"/>
    <property type="molecule type" value="Genomic_DNA"/>
</dbReference>
<evidence type="ECO:0000256" key="5">
    <source>
        <dbReference type="ARBA" id="ARBA00012266"/>
    </source>
</evidence>
<evidence type="ECO:0000256" key="15">
    <source>
        <dbReference type="RuleBase" id="RU364045"/>
    </source>
</evidence>
<evidence type="ECO:0000259" key="16">
    <source>
        <dbReference type="Pfam" id="PF00425"/>
    </source>
</evidence>
<feature type="domain" description="Chorismate-utilising enzyme C-terminal" evidence="16">
    <location>
        <begin position="223"/>
        <end position="476"/>
    </location>
</feature>
<evidence type="ECO:0000256" key="6">
    <source>
        <dbReference type="ARBA" id="ARBA00020653"/>
    </source>
</evidence>
<dbReference type="RefSeq" id="WP_095326064.1">
    <property type="nucleotide sequence ID" value="NZ_NPCC01000004.1"/>
</dbReference>
<evidence type="ECO:0000256" key="9">
    <source>
        <dbReference type="ARBA" id="ARBA00022822"/>
    </source>
</evidence>
<accession>A0A268P4K7</accession>
<dbReference type="AlphaFoldDB" id="A0A268P4K7"/>
<evidence type="ECO:0000256" key="13">
    <source>
        <dbReference type="ARBA" id="ARBA00025634"/>
    </source>
</evidence>
<keyword evidence="11 15" id="KW-0057">Aromatic amino acid biosynthesis</keyword>
<protein>
    <recommendedName>
        <fullName evidence="6 15">Anthranilate synthase component 1</fullName>
        <ecNumber evidence="5 15">4.1.3.27</ecNumber>
    </recommendedName>
</protein>
<evidence type="ECO:0000256" key="1">
    <source>
        <dbReference type="ARBA" id="ARBA00001946"/>
    </source>
</evidence>
<evidence type="ECO:0000256" key="3">
    <source>
        <dbReference type="ARBA" id="ARBA00009562"/>
    </source>
</evidence>
<dbReference type="InterPro" id="IPR005801">
    <property type="entry name" value="ADC_synthase"/>
</dbReference>
<comment type="catalytic activity">
    <reaction evidence="14 15">
        <text>chorismate + L-glutamine = anthranilate + pyruvate + L-glutamate + H(+)</text>
        <dbReference type="Rhea" id="RHEA:21732"/>
        <dbReference type="ChEBI" id="CHEBI:15361"/>
        <dbReference type="ChEBI" id="CHEBI:15378"/>
        <dbReference type="ChEBI" id="CHEBI:16567"/>
        <dbReference type="ChEBI" id="CHEBI:29748"/>
        <dbReference type="ChEBI" id="CHEBI:29985"/>
        <dbReference type="ChEBI" id="CHEBI:58359"/>
        <dbReference type="EC" id="4.1.3.27"/>
    </reaction>
</comment>
<reference evidence="18 19" key="1">
    <citation type="submission" date="2017-07" db="EMBL/GenBank/DDBJ databases">
        <title>Isolation and whole genome analysis of endospore-forming bacteria from heroin.</title>
        <authorList>
            <person name="Kalinowski J."/>
            <person name="Ahrens B."/>
            <person name="Al-Dilaimi A."/>
            <person name="Winkler A."/>
            <person name="Wibberg D."/>
            <person name="Schleenbecker U."/>
            <person name="Ruckert C."/>
            <person name="Wolfel R."/>
            <person name="Grass G."/>
        </authorList>
    </citation>
    <scope>NUCLEOTIDE SEQUENCE [LARGE SCALE GENOMIC DNA]</scope>
    <source>
        <strain evidence="18 19">7539</strain>
    </source>
</reference>
<dbReference type="InterPro" id="IPR005256">
    <property type="entry name" value="Anth_synth_I_PabB"/>
</dbReference>
<evidence type="ECO:0000256" key="2">
    <source>
        <dbReference type="ARBA" id="ARBA00004873"/>
    </source>
</evidence>
<evidence type="ECO:0000256" key="4">
    <source>
        <dbReference type="ARBA" id="ARBA00011575"/>
    </source>
</evidence>
<name>A0A268P4K7_SHOCL</name>
<dbReference type="InterPro" id="IPR019999">
    <property type="entry name" value="Anth_synth_I-like"/>
</dbReference>
<dbReference type="InterPro" id="IPR006805">
    <property type="entry name" value="Anth_synth_I_N"/>
</dbReference>
<keyword evidence="12 15" id="KW-0456">Lyase</keyword>
<comment type="subunit">
    <text evidence="4 15">Heterotetramer consisting of two non-identical subunits: a beta subunit (TrpG) and a large alpha subunit (TrpE).</text>
</comment>
<evidence type="ECO:0000313" key="18">
    <source>
        <dbReference type="EMBL" id="PAE90696.1"/>
    </source>
</evidence>
<evidence type="ECO:0000256" key="11">
    <source>
        <dbReference type="ARBA" id="ARBA00023141"/>
    </source>
</evidence>
<comment type="cofactor">
    <cofactor evidence="1 15">
        <name>Mg(2+)</name>
        <dbReference type="ChEBI" id="CHEBI:18420"/>
    </cofactor>
</comment>
<keyword evidence="10 15" id="KW-0460">Magnesium</keyword>
<evidence type="ECO:0000256" key="7">
    <source>
        <dbReference type="ARBA" id="ARBA00022605"/>
    </source>
</evidence>
<dbReference type="PRINTS" id="PR00095">
    <property type="entry name" value="ANTSNTHASEI"/>
</dbReference>
<dbReference type="GO" id="GO:0004049">
    <property type="term" value="F:anthranilate synthase activity"/>
    <property type="evidence" value="ECO:0007669"/>
    <property type="project" value="UniProtKB-EC"/>
</dbReference>
<dbReference type="Pfam" id="PF04715">
    <property type="entry name" value="Anth_synt_I_N"/>
    <property type="match status" value="1"/>
</dbReference>
<organism evidence="18 19">
    <name type="scientific">Shouchella clausii</name>
    <name type="common">Alkalihalobacillus clausii</name>
    <dbReference type="NCBI Taxonomy" id="79880"/>
    <lineage>
        <taxon>Bacteria</taxon>
        <taxon>Bacillati</taxon>
        <taxon>Bacillota</taxon>
        <taxon>Bacilli</taxon>
        <taxon>Bacillales</taxon>
        <taxon>Bacillaceae</taxon>
        <taxon>Shouchella</taxon>
    </lineage>
</organism>
<dbReference type="GO" id="GO:0000162">
    <property type="term" value="P:L-tryptophan biosynthetic process"/>
    <property type="evidence" value="ECO:0007669"/>
    <property type="project" value="UniProtKB-UniPathway"/>
</dbReference>
<proteinExistence type="inferred from homology"/>
<dbReference type="Proteomes" id="UP000216207">
    <property type="component" value="Unassembled WGS sequence"/>
</dbReference>